<sequence>MPAVISSLRKIPLPLKPCLVLHPQCLSSMCRYFLPLAITRLPPPQSFQQTGYQTKENRGKRILASEKQTDHHEKSDIEIGLLRLGIKGA</sequence>
<proteinExistence type="predicted"/>
<gene>
    <name evidence="1" type="ORF">CDAR_385051</name>
</gene>
<organism evidence="1 2">
    <name type="scientific">Caerostris darwini</name>
    <dbReference type="NCBI Taxonomy" id="1538125"/>
    <lineage>
        <taxon>Eukaryota</taxon>
        <taxon>Metazoa</taxon>
        <taxon>Ecdysozoa</taxon>
        <taxon>Arthropoda</taxon>
        <taxon>Chelicerata</taxon>
        <taxon>Arachnida</taxon>
        <taxon>Araneae</taxon>
        <taxon>Araneomorphae</taxon>
        <taxon>Entelegynae</taxon>
        <taxon>Araneoidea</taxon>
        <taxon>Araneidae</taxon>
        <taxon>Caerostris</taxon>
    </lineage>
</organism>
<protein>
    <submittedName>
        <fullName evidence="1">Uncharacterized protein</fullName>
    </submittedName>
</protein>
<comment type="caution">
    <text evidence="1">The sequence shown here is derived from an EMBL/GenBank/DDBJ whole genome shotgun (WGS) entry which is preliminary data.</text>
</comment>
<dbReference type="EMBL" id="BPLQ01014465">
    <property type="protein sequence ID" value="GIY79960.1"/>
    <property type="molecule type" value="Genomic_DNA"/>
</dbReference>
<dbReference type="Proteomes" id="UP001054837">
    <property type="component" value="Unassembled WGS sequence"/>
</dbReference>
<name>A0AAV4WAJ7_9ARAC</name>
<keyword evidence="2" id="KW-1185">Reference proteome</keyword>
<reference evidence="1 2" key="1">
    <citation type="submission" date="2021-06" db="EMBL/GenBank/DDBJ databases">
        <title>Caerostris darwini draft genome.</title>
        <authorList>
            <person name="Kono N."/>
            <person name="Arakawa K."/>
        </authorList>
    </citation>
    <scope>NUCLEOTIDE SEQUENCE [LARGE SCALE GENOMIC DNA]</scope>
</reference>
<dbReference type="AlphaFoldDB" id="A0AAV4WAJ7"/>
<evidence type="ECO:0000313" key="1">
    <source>
        <dbReference type="EMBL" id="GIY79960.1"/>
    </source>
</evidence>
<evidence type="ECO:0000313" key="2">
    <source>
        <dbReference type="Proteomes" id="UP001054837"/>
    </source>
</evidence>
<accession>A0AAV4WAJ7</accession>